<feature type="transmembrane region" description="Helical" evidence="1">
    <location>
        <begin position="34"/>
        <end position="53"/>
    </location>
</feature>
<keyword evidence="1" id="KW-0812">Transmembrane</keyword>
<gene>
    <name evidence="2" type="ORF">B7R22_11405</name>
</gene>
<accession>A0A3E0VVI6</accession>
<dbReference type="Proteomes" id="UP000256541">
    <property type="component" value="Unassembled WGS sequence"/>
</dbReference>
<comment type="caution">
    <text evidence="2">The sequence shown here is derived from an EMBL/GenBank/DDBJ whole genome shotgun (WGS) entry which is preliminary data.</text>
</comment>
<name>A0A3E0VVI6_9MICO</name>
<sequence length="61" mass="6571">MIRPRLATIIALVIGLLVTVATLIQIGVDGMDGGRVFFLLIGLALTALSVYALRKLDRNPH</sequence>
<organism evidence="2 3">
    <name type="scientific">Subtercola boreus</name>
    <dbReference type="NCBI Taxonomy" id="120213"/>
    <lineage>
        <taxon>Bacteria</taxon>
        <taxon>Bacillati</taxon>
        <taxon>Actinomycetota</taxon>
        <taxon>Actinomycetes</taxon>
        <taxon>Micrococcales</taxon>
        <taxon>Microbacteriaceae</taxon>
        <taxon>Subtercola</taxon>
    </lineage>
</organism>
<dbReference type="AlphaFoldDB" id="A0A3E0VVI6"/>
<keyword evidence="1" id="KW-1133">Transmembrane helix</keyword>
<evidence type="ECO:0000313" key="3">
    <source>
        <dbReference type="Proteomes" id="UP000256541"/>
    </source>
</evidence>
<evidence type="ECO:0000313" key="2">
    <source>
        <dbReference type="EMBL" id="RFA13856.1"/>
    </source>
</evidence>
<proteinExistence type="predicted"/>
<dbReference type="EMBL" id="NBXB01000030">
    <property type="protein sequence ID" value="RFA13856.1"/>
    <property type="molecule type" value="Genomic_DNA"/>
</dbReference>
<feature type="transmembrane region" description="Helical" evidence="1">
    <location>
        <begin position="7"/>
        <end position="28"/>
    </location>
</feature>
<keyword evidence="1" id="KW-0472">Membrane</keyword>
<protein>
    <submittedName>
        <fullName evidence="2">Uncharacterized protein</fullName>
    </submittedName>
</protein>
<reference evidence="2 3" key="1">
    <citation type="submission" date="2017-04" db="EMBL/GenBank/DDBJ databases">
        <title>Comparative genome analysis of Subtercola boreus.</title>
        <authorList>
            <person name="Cho Y.-J."/>
            <person name="Cho A."/>
            <person name="Kim O.-S."/>
            <person name="Lee J.-I."/>
        </authorList>
    </citation>
    <scope>NUCLEOTIDE SEQUENCE [LARGE SCALE GENOMIC DNA]</scope>
    <source>
        <strain evidence="2 3">P27479</strain>
    </source>
</reference>
<evidence type="ECO:0000256" key="1">
    <source>
        <dbReference type="SAM" id="Phobius"/>
    </source>
</evidence>